<evidence type="ECO:0000313" key="2">
    <source>
        <dbReference type="Proteomes" id="UP000235392"/>
    </source>
</evidence>
<proteinExistence type="predicted"/>
<sequence length="52" mass="6040">MYALLDACKSHNLIFLINSVTVPHPAFRLQPRICLFTAHFRPFWLPWSGGQQ</sequence>
<name>A0A2N5UX75_9BASI</name>
<organism evidence="1 2">
    <name type="scientific">Puccinia coronata f. sp. avenae</name>
    <dbReference type="NCBI Taxonomy" id="200324"/>
    <lineage>
        <taxon>Eukaryota</taxon>
        <taxon>Fungi</taxon>
        <taxon>Dikarya</taxon>
        <taxon>Basidiomycota</taxon>
        <taxon>Pucciniomycotina</taxon>
        <taxon>Pucciniomycetes</taxon>
        <taxon>Pucciniales</taxon>
        <taxon>Pucciniaceae</taxon>
        <taxon>Puccinia</taxon>
    </lineage>
</organism>
<evidence type="ECO:0000313" key="1">
    <source>
        <dbReference type="EMBL" id="PLW42345.1"/>
    </source>
</evidence>
<accession>A0A2N5UX75</accession>
<dbReference type="Proteomes" id="UP000235392">
    <property type="component" value="Unassembled WGS sequence"/>
</dbReference>
<gene>
    <name evidence="1" type="ORF">PCASD_06368</name>
</gene>
<protein>
    <submittedName>
        <fullName evidence="1">Uncharacterized protein</fullName>
    </submittedName>
</protein>
<dbReference type="AlphaFoldDB" id="A0A2N5UX75"/>
<dbReference type="EMBL" id="PGCI01000079">
    <property type="protein sequence ID" value="PLW42345.1"/>
    <property type="molecule type" value="Genomic_DNA"/>
</dbReference>
<reference evidence="1 2" key="1">
    <citation type="submission" date="2017-11" db="EMBL/GenBank/DDBJ databases">
        <title>De novo assembly and phasing of dikaryotic genomes from two isolates of Puccinia coronata f. sp. avenae, the causal agent of oat crown rust.</title>
        <authorList>
            <person name="Miller M.E."/>
            <person name="Zhang Y."/>
            <person name="Omidvar V."/>
            <person name="Sperschneider J."/>
            <person name="Schwessinger B."/>
            <person name="Raley C."/>
            <person name="Palmer J.M."/>
            <person name="Garnica D."/>
            <person name="Upadhyaya N."/>
            <person name="Rathjen J."/>
            <person name="Taylor J.M."/>
            <person name="Park R.F."/>
            <person name="Dodds P.N."/>
            <person name="Hirsch C.D."/>
            <person name="Kianian S.F."/>
            <person name="Figueroa M."/>
        </authorList>
    </citation>
    <scope>NUCLEOTIDE SEQUENCE [LARGE SCALE GENOMIC DNA]</scope>
    <source>
        <strain evidence="1">12SD80</strain>
    </source>
</reference>
<comment type="caution">
    <text evidence="1">The sequence shown here is derived from an EMBL/GenBank/DDBJ whole genome shotgun (WGS) entry which is preliminary data.</text>
</comment>